<dbReference type="GO" id="GO:0070761">
    <property type="term" value="C:pre-snoRNP complex"/>
    <property type="evidence" value="ECO:0007669"/>
    <property type="project" value="TreeGrafter"/>
</dbReference>
<dbReference type="CDD" id="cd23023">
    <property type="entry name" value="zf-HIT_BCD1"/>
    <property type="match status" value="1"/>
</dbReference>
<name>A0A9Q0JCL3_9ROSI</name>
<dbReference type="AlphaFoldDB" id="A0A9Q0JCL3"/>
<evidence type="ECO:0000256" key="8">
    <source>
        <dbReference type="SAM" id="MobiDB-lite"/>
    </source>
</evidence>
<evidence type="ECO:0000256" key="6">
    <source>
        <dbReference type="ARBA" id="ARBA00049654"/>
    </source>
</evidence>
<evidence type="ECO:0000256" key="1">
    <source>
        <dbReference type="ARBA" id="ARBA00022553"/>
    </source>
</evidence>
<evidence type="ECO:0000313" key="11">
    <source>
        <dbReference type="Proteomes" id="UP001141552"/>
    </source>
</evidence>
<evidence type="ECO:0000256" key="2">
    <source>
        <dbReference type="ARBA" id="ARBA00022723"/>
    </source>
</evidence>
<gene>
    <name evidence="10" type="ORF">Tsubulata_041947</name>
</gene>
<dbReference type="GO" id="GO:0048254">
    <property type="term" value="P:snoRNA localization"/>
    <property type="evidence" value="ECO:0007669"/>
    <property type="project" value="TreeGrafter"/>
</dbReference>
<reference evidence="10" key="2">
    <citation type="journal article" date="2023" name="Plants (Basel)">
        <title>Annotation of the Turnera subulata (Passifloraceae) Draft Genome Reveals the S-Locus Evolved after the Divergence of Turneroideae from Passifloroideae in a Stepwise Manner.</title>
        <authorList>
            <person name="Henning P.M."/>
            <person name="Roalson E.H."/>
            <person name="Mir W."/>
            <person name="McCubbin A.G."/>
            <person name="Shore J.S."/>
        </authorList>
    </citation>
    <scope>NUCLEOTIDE SEQUENCE</scope>
    <source>
        <strain evidence="10">F60SS</strain>
    </source>
</reference>
<keyword evidence="2" id="KW-0479">Metal-binding</keyword>
<dbReference type="Proteomes" id="UP001141552">
    <property type="component" value="Unassembled WGS sequence"/>
</dbReference>
<keyword evidence="3 7" id="KW-0863">Zinc-finger</keyword>
<keyword evidence="11" id="KW-1185">Reference proteome</keyword>
<dbReference type="SUPFAM" id="SSF144232">
    <property type="entry name" value="HIT/MYND zinc finger-like"/>
    <property type="match status" value="1"/>
</dbReference>
<comment type="function">
    <text evidence="5">Required for box C/D snoRNAs accumulation involved in snoRNA processing, snoRNA transport to the nucleolus and ribosome biogenesis.</text>
</comment>
<sequence length="415" mass="47524">MEEEQKEQKQQTAANTLCEECREKASKYKCPGCSVRTCGLACVKAHKQRTSCSGKPNRTQFVPISQFDDNRLLSDYNLLEQIKTVADSARRTRNQLRAYPNLRLPYHLQHLKKAAAKRSTKLLLLPSGMSKREKNQSRFNLRRNFIAWTVEWRFHLTDVVLQDHGVHEDTIICSVLEKHLKPGPWNHALRAFCEEQPTSLKCFIRKYPQGPKSPFRQLDMKASLRQQLANLVILEHPVIHVFLPSHSCNFEVVKDVVLVSGKQDTKNSINKPCPRGVAFREEEIEDNNLSDPQVFDFINSETFAPHHKTPDLKSPEKQLIDSSDGPSIMLEACNSSHFNSMDMEGVLENSEFDFDQGLIDAYSDLIAEVNTDDFFDFGGEFLTETESAERKELVDSKRSFGKEDEVEEGEILENF</sequence>
<accession>A0A9Q0JCL3</accession>
<proteinExistence type="inferred from homology"/>
<dbReference type="Pfam" id="PF04438">
    <property type="entry name" value="zf-HIT"/>
    <property type="match status" value="1"/>
</dbReference>
<reference evidence="10" key="1">
    <citation type="submission" date="2022-02" db="EMBL/GenBank/DDBJ databases">
        <authorList>
            <person name="Henning P.M."/>
            <person name="McCubbin A.G."/>
            <person name="Shore J.S."/>
        </authorList>
    </citation>
    <scope>NUCLEOTIDE SEQUENCE</scope>
    <source>
        <strain evidence="10">F60SS</strain>
        <tissue evidence="10">Leaves</tissue>
    </source>
</reference>
<dbReference type="GO" id="GO:0005634">
    <property type="term" value="C:nucleus"/>
    <property type="evidence" value="ECO:0007669"/>
    <property type="project" value="TreeGrafter"/>
</dbReference>
<dbReference type="GO" id="GO:0000492">
    <property type="term" value="P:box C/D snoRNP assembly"/>
    <property type="evidence" value="ECO:0007669"/>
    <property type="project" value="TreeGrafter"/>
</dbReference>
<feature type="region of interest" description="Disordered" evidence="8">
    <location>
        <begin position="395"/>
        <end position="415"/>
    </location>
</feature>
<dbReference type="InterPro" id="IPR051639">
    <property type="entry name" value="BCD1"/>
</dbReference>
<feature type="domain" description="HIT-type" evidence="9">
    <location>
        <begin position="18"/>
        <end position="52"/>
    </location>
</feature>
<dbReference type="Pfam" id="PF25790">
    <property type="entry name" value="BCD1"/>
    <property type="match status" value="1"/>
</dbReference>
<dbReference type="GO" id="GO:0008270">
    <property type="term" value="F:zinc ion binding"/>
    <property type="evidence" value="ECO:0007669"/>
    <property type="project" value="UniProtKB-UniRule"/>
</dbReference>
<dbReference type="Gene3D" id="3.30.60.190">
    <property type="match status" value="1"/>
</dbReference>
<evidence type="ECO:0000256" key="7">
    <source>
        <dbReference type="PROSITE-ProRule" id="PRU00453"/>
    </source>
</evidence>
<keyword evidence="1" id="KW-0597">Phosphoprotein</keyword>
<comment type="similarity">
    <text evidence="6">Belongs to the BCD1 family.</text>
</comment>
<dbReference type="InterPro" id="IPR057721">
    <property type="entry name" value="BCD1_alpha/beta"/>
</dbReference>
<protein>
    <recommendedName>
        <fullName evidence="9">HIT-type domain-containing protein</fullName>
    </recommendedName>
</protein>
<evidence type="ECO:0000256" key="3">
    <source>
        <dbReference type="ARBA" id="ARBA00022771"/>
    </source>
</evidence>
<comment type="caution">
    <text evidence="10">The sequence shown here is derived from an EMBL/GenBank/DDBJ whole genome shotgun (WGS) entry which is preliminary data.</text>
</comment>
<keyword evidence="4" id="KW-0862">Zinc</keyword>
<dbReference type="GO" id="GO:0000463">
    <property type="term" value="P:maturation of LSU-rRNA from tricistronic rRNA transcript (SSU-rRNA, 5.8S rRNA, LSU-rRNA)"/>
    <property type="evidence" value="ECO:0007669"/>
    <property type="project" value="TreeGrafter"/>
</dbReference>
<dbReference type="PROSITE" id="PS51083">
    <property type="entry name" value="ZF_HIT"/>
    <property type="match status" value="1"/>
</dbReference>
<evidence type="ECO:0000256" key="4">
    <source>
        <dbReference type="ARBA" id="ARBA00022833"/>
    </source>
</evidence>
<dbReference type="InterPro" id="IPR007529">
    <property type="entry name" value="Znf_HIT"/>
</dbReference>
<evidence type="ECO:0000256" key="5">
    <source>
        <dbReference type="ARBA" id="ARBA00049598"/>
    </source>
</evidence>
<feature type="compositionally biased region" description="Acidic residues" evidence="8">
    <location>
        <begin position="404"/>
        <end position="415"/>
    </location>
</feature>
<evidence type="ECO:0000313" key="10">
    <source>
        <dbReference type="EMBL" id="KAJ4836282.1"/>
    </source>
</evidence>
<dbReference type="PANTHER" id="PTHR13483:SF3">
    <property type="entry name" value="BOX C_D SNORNA PROTEIN 1"/>
    <property type="match status" value="1"/>
</dbReference>
<dbReference type="PANTHER" id="PTHR13483">
    <property type="entry name" value="BOX C_D SNORNA PROTEIN 1-RELATED"/>
    <property type="match status" value="1"/>
</dbReference>
<dbReference type="OrthoDB" id="272357at2759"/>
<dbReference type="EMBL" id="JAKUCV010004168">
    <property type="protein sequence ID" value="KAJ4836282.1"/>
    <property type="molecule type" value="Genomic_DNA"/>
</dbReference>
<organism evidence="10 11">
    <name type="scientific">Turnera subulata</name>
    <dbReference type="NCBI Taxonomy" id="218843"/>
    <lineage>
        <taxon>Eukaryota</taxon>
        <taxon>Viridiplantae</taxon>
        <taxon>Streptophyta</taxon>
        <taxon>Embryophyta</taxon>
        <taxon>Tracheophyta</taxon>
        <taxon>Spermatophyta</taxon>
        <taxon>Magnoliopsida</taxon>
        <taxon>eudicotyledons</taxon>
        <taxon>Gunneridae</taxon>
        <taxon>Pentapetalae</taxon>
        <taxon>rosids</taxon>
        <taxon>fabids</taxon>
        <taxon>Malpighiales</taxon>
        <taxon>Passifloraceae</taxon>
        <taxon>Turnera</taxon>
    </lineage>
</organism>
<evidence type="ECO:0000259" key="9">
    <source>
        <dbReference type="PROSITE" id="PS51083"/>
    </source>
</evidence>